<protein>
    <submittedName>
        <fullName evidence="2">Uncharacterized protein</fullName>
    </submittedName>
</protein>
<feature type="compositionally biased region" description="Polar residues" evidence="1">
    <location>
        <begin position="884"/>
        <end position="898"/>
    </location>
</feature>
<feature type="compositionally biased region" description="Polar residues" evidence="1">
    <location>
        <begin position="680"/>
        <end position="693"/>
    </location>
</feature>
<gene>
    <name evidence="2" type="ORF">BGZ97_010632</name>
</gene>
<feature type="region of interest" description="Disordered" evidence="1">
    <location>
        <begin position="85"/>
        <end position="194"/>
    </location>
</feature>
<name>A0A9P6RNG0_9FUNG</name>
<feature type="compositionally biased region" description="Low complexity" evidence="1">
    <location>
        <begin position="1021"/>
        <end position="1037"/>
    </location>
</feature>
<feature type="region of interest" description="Disordered" evidence="1">
    <location>
        <begin position="1"/>
        <end position="45"/>
    </location>
</feature>
<comment type="caution">
    <text evidence="2">The sequence shown here is derived from an EMBL/GenBank/DDBJ whole genome shotgun (WGS) entry which is preliminary data.</text>
</comment>
<organism evidence="2 3">
    <name type="scientific">Linnemannia gamsii</name>
    <dbReference type="NCBI Taxonomy" id="64522"/>
    <lineage>
        <taxon>Eukaryota</taxon>
        <taxon>Fungi</taxon>
        <taxon>Fungi incertae sedis</taxon>
        <taxon>Mucoromycota</taxon>
        <taxon>Mortierellomycotina</taxon>
        <taxon>Mortierellomycetes</taxon>
        <taxon>Mortierellales</taxon>
        <taxon>Mortierellaceae</taxon>
        <taxon>Linnemannia</taxon>
    </lineage>
</organism>
<dbReference type="EMBL" id="JAAAIN010000056">
    <property type="protein sequence ID" value="KAG0321666.1"/>
    <property type="molecule type" value="Genomic_DNA"/>
</dbReference>
<feature type="region of interest" description="Disordered" evidence="1">
    <location>
        <begin position="1021"/>
        <end position="1042"/>
    </location>
</feature>
<keyword evidence="3" id="KW-1185">Reference proteome</keyword>
<sequence length="1099" mass="122526">MSYDLKSKHHNDHRSGYKGRPSGHTAGFKRNNNHRKDRRSYNSNGFRGKIKDSLLFDGIGYYREPSSYNDTNDFYSRNRFQRHDRDDYHNRDLSPCGGEGDNDDDSGKDSFGRHRRPSFSSEQYESNRDYRNTNVQYRDYYRYDRREKYGNQSNNDGYDTPSRSPSRDRGRESDVNRDRERNNDADRKTAIPSKGNIRTDFSIREDGHLYFDQREHHRHHYSISDQHLHTAFAERKGTPQWSRWDLEPVNTLQTAIYQYHTDQSSSLQSLLPSVSPTTDTFRPSKAPTPETTTMPRPLFAKMSPSHRPATVLSTAISVSTATSVTTANTQGEATNHVQHSKLTTRSALLEKHRQIERVQQKAQSHPPTRSQDHHSMLISTAAETCKALTNLRKQTGLITADVSVTDLLGKRSVGRPSKVRLETEDAARLGINRAKSEMKSLEQGSKQQQLQVQGIIRETDIAKTRHRVDVVKTDAPGRTARLSISAAVTTTTSSSSVLHNPQQIRGHCQQEIQPQPTRTLKTRKEWELLRQGLQDRGEPTVEAPRRRLALPGRSEPEIEAPHRDLPRQIMAPAINFPLVKPLKEKLAPAKIFLAKPLPSMVIVRKDQHICLDAETNTDTENKEDDDGYLGSLHLEQKYRMKVASDTLDGQPAPKSTPPQPKAFSTPYPVLLELGGQLFNKQQASSHSENTAQAHRNAESGKKMWPNGSTFASITYLGPIYPKIASPESAFVQDRCSLSSLRNAAAGKERSPIGLEKQLMTSPDRQPPSDNSVIGVGSRPSILKCKPSLTPSYHHRRVTFANLKPDKDFDSHVATNLLEHASPSLAKELSHSVSPSPPPLTSFTLSSPPPIEEGATVDNIFSTSASSPASVSLPTPPSQGLPLSDNKSPNSYIDTATDSPATIDISDGSVEVEEARKKLLAYMKQLDATITTELTPDTELSESAASRTFEESAETCTVTGDNQTVNTETTSESDAVTVSNPQSSISMSAVDKQAEAEAARKRVIAQQSLRQVIITAIRTTQPIQPPSTTTPKVTSTQQDSTLSTRHTNITGATTTIPGVVVNNGFIQPTMVMTHHLLLPHNLRFQQVRLLRYHRDLHKPR</sequence>
<feature type="region of interest" description="Disordered" evidence="1">
    <location>
        <begin position="827"/>
        <end position="898"/>
    </location>
</feature>
<feature type="compositionally biased region" description="Polar residues" evidence="1">
    <location>
        <begin position="758"/>
        <end position="771"/>
    </location>
</feature>
<dbReference type="OrthoDB" id="2446796at2759"/>
<reference evidence="2" key="1">
    <citation type="journal article" date="2020" name="Fungal Divers.">
        <title>Resolving the Mortierellaceae phylogeny through synthesis of multi-gene phylogenetics and phylogenomics.</title>
        <authorList>
            <person name="Vandepol N."/>
            <person name="Liber J."/>
            <person name="Desiro A."/>
            <person name="Na H."/>
            <person name="Kennedy M."/>
            <person name="Barry K."/>
            <person name="Grigoriev I.V."/>
            <person name="Miller A.N."/>
            <person name="O'Donnell K."/>
            <person name="Stajich J.E."/>
            <person name="Bonito G."/>
        </authorList>
    </citation>
    <scope>NUCLEOTIDE SEQUENCE</scope>
    <source>
        <strain evidence="2">NVP60</strain>
    </source>
</reference>
<accession>A0A9P6RNG0</accession>
<feature type="compositionally biased region" description="Polar residues" evidence="1">
    <location>
        <begin position="150"/>
        <end position="164"/>
    </location>
</feature>
<dbReference type="Proteomes" id="UP000823405">
    <property type="component" value="Unassembled WGS sequence"/>
</dbReference>
<evidence type="ECO:0000313" key="3">
    <source>
        <dbReference type="Proteomes" id="UP000823405"/>
    </source>
</evidence>
<proteinExistence type="predicted"/>
<dbReference type="AlphaFoldDB" id="A0A9P6RNG0"/>
<feature type="compositionally biased region" description="Low complexity" evidence="1">
    <location>
        <begin position="861"/>
        <end position="872"/>
    </location>
</feature>
<evidence type="ECO:0000256" key="1">
    <source>
        <dbReference type="SAM" id="MobiDB-lite"/>
    </source>
</evidence>
<feature type="region of interest" description="Disordered" evidence="1">
    <location>
        <begin position="742"/>
        <end position="776"/>
    </location>
</feature>
<feature type="region of interest" description="Disordered" evidence="1">
    <location>
        <begin position="268"/>
        <end position="304"/>
    </location>
</feature>
<evidence type="ECO:0000313" key="2">
    <source>
        <dbReference type="EMBL" id="KAG0321666.1"/>
    </source>
</evidence>
<feature type="compositionally biased region" description="Basic and acidic residues" evidence="1">
    <location>
        <begin position="139"/>
        <end position="149"/>
    </location>
</feature>
<feature type="region of interest" description="Disordered" evidence="1">
    <location>
        <begin position="680"/>
        <end position="703"/>
    </location>
</feature>
<feature type="compositionally biased region" description="Basic and acidic residues" evidence="1">
    <location>
        <begin position="165"/>
        <end position="189"/>
    </location>
</feature>